<proteinExistence type="predicted"/>
<dbReference type="InterPro" id="IPR058651">
    <property type="entry name" value="HTH_VMAP-M9"/>
</dbReference>
<feature type="domain" description="vWA-MoxR associated protein N-terminal HTH" evidence="1">
    <location>
        <begin position="1"/>
        <end position="81"/>
    </location>
</feature>
<gene>
    <name evidence="2" type="ORF">ABWT76_003168</name>
</gene>
<dbReference type="RefSeq" id="WP_354634621.1">
    <property type="nucleotide sequence ID" value="NZ_CP159837.1"/>
</dbReference>
<evidence type="ECO:0000313" key="2">
    <source>
        <dbReference type="EMBL" id="XCM34562.1"/>
    </source>
</evidence>
<reference evidence="2" key="1">
    <citation type="submission" date="2024-07" db="EMBL/GenBank/DDBJ databases">
        <authorList>
            <person name="Kim Y.J."/>
            <person name="Jeong J.Y."/>
        </authorList>
    </citation>
    <scope>NUCLEOTIDE SEQUENCE</scope>
    <source>
        <strain evidence="2">GIHE-MW2</strain>
    </source>
</reference>
<sequence>MTVDEALAIVETALDYDRLNHVQEILFRQSWAGLSYREIAKNSGYDPDYLKDAGSKLWKELSKVFGEKVKKDNLQSVLRRYLKRNQITLQRNRQIAVNLTGRNISGTKVVGNLHESNFCQADLYQDKIGDNKTGLDEPNIKAERNSNLIAHSPVETITYSWKGWQFRSAAEANIAQALDRSGVLFFPKATARLTTTEGRENQDLYFLICYEGKLGILGVNAEEEDEADRRSDRILQSQGIRMIQYYNVNECTEEPDRVVLEFLQNLSFASKEKSEFDHD</sequence>
<evidence type="ECO:0000259" key="1">
    <source>
        <dbReference type="Pfam" id="PF26355"/>
    </source>
</evidence>
<dbReference type="EMBL" id="CP159837">
    <property type="protein sequence ID" value="XCM34562.1"/>
    <property type="molecule type" value="Genomic_DNA"/>
</dbReference>
<organism evidence="2">
    <name type="scientific">Planktothricoides raciborskii GIHE-MW2</name>
    <dbReference type="NCBI Taxonomy" id="2792601"/>
    <lineage>
        <taxon>Bacteria</taxon>
        <taxon>Bacillati</taxon>
        <taxon>Cyanobacteriota</taxon>
        <taxon>Cyanophyceae</taxon>
        <taxon>Oscillatoriophycideae</taxon>
        <taxon>Oscillatoriales</taxon>
        <taxon>Oscillatoriaceae</taxon>
        <taxon>Planktothricoides</taxon>
    </lineage>
</organism>
<accession>A0AAU8J6Y6</accession>
<protein>
    <recommendedName>
        <fullName evidence="1">vWA-MoxR associated protein N-terminal HTH domain-containing protein</fullName>
    </recommendedName>
</protein>
<dbReference type="AlphaFoldDB" id="A0AAU8J6Y6"/>
<dbReference type="Pfam" id="PF26355">
    <property type="entry name" value="HTH_VMAP-M9"/>
    <property type="match status" value="1"/>
</dbReference>
<name>A0AAU8J6Y6_9CYAN</name>